<dbReference type="Pfam" id="PF16757">
    <property type="entry name" value="Fucosidase_C"/>
    <property type="match status" value="1"/>
</dbReference>
<protein>
    <recommendedName>
        <fullName evidence="8">Putative alpha-L-fucosidase</fullName>
        <ecNumber evidence="3">3.2.1.51</ecNumber>
    </recommendedName>
    <alternativeName>
        <fullName evidence="9">Alpha-L-fucoside fucohydrolase</fullName>
    </alternativeName>
</protein>
<accession>A0A7G3ACN5</accession>
<dbReference type="InterPro" id="IPR017853">
    <property type="entry name" value="GH"/>
</dbReference>
<evidence type="ECO:0000256" key="9">
    <source>
        <dbReference type="ARBA" id="ARBA00081661"/>
    </source>
</evidence>
<dbReference type="InterPro" id="IPR016286">
    <property type="entry name" value="FUC_metazoa-typ"/>
</dbReference>
<reference evidence="13" key="1">
    <citation type="journal article" date="2020" name="BMC">
        <title>Leishmania infection induces a limited differential gene expression in the sand fly midgut.</title>
        <authorList>
            <person name="Coutinho-Abreu I.V."/>
            <person name="Serafim T.D."/>
            <person name="Meneses C."/>
            <person name="Kamhawi S."/>
            <person name="Oliveira F."/>
            <person name="Valenzuela J.G."/>
        </authorList>
    </citation>
    <scope>NUCLEOTIDE SEQUENCE</scope>
    <source>
        <strain evidence="13">Jacobina</strain>
        <tissue evidence="13">Midgut</tissue>
    </source>
</reference>
<evidence type="ECO:0000256" key="10">
    <source>
        <dbReference type="PIRNR" id="PIRNR001092"/>
    </source>
</evidence>
<keyword evidence="5 10" id="KW-0378">Hydrolase</keyword>
<dbReference type="PRINTS" id="PR00741">
    <property type="entry name" value="GLHYDRLASE29"/>
</dbReference>
<dbReference type="FunFam" id="3.20.20.80:FF:000027">
    <property type="entry name" value="Alpha-L-fucosidase"/>
    <property type="match status" value="1"/>
</dbReference>
<sequence length="473" mass="55385">MWFFTVHFLVLTASVALGVDVVTKSSSAIETEGEKYQPTWESLDTRPLPAWYDEAKVGIFLHWGVYSVPSFGSEWFWKNWKDNKKDYVEYMTKNYKPGFTYQEFARDFTAEHFNPKQWAKLFEKSGAKYVVLTSKHHEGYTMWPSKYSFSWNVQDIGPKRDLLGDLAAAIREEKKLRFGVYHSLYEWFNPLYMSDKKSWHKNQEFVEHKVYPEMLELVEKYHPEVIWSDGEWEAKDDYWRSREFLAWLYNDSPVKDTVVANDRWGSNVLCKHGDFFTCQDRYNPGVLQPHKWENAMTIDKKSWGYRHEAQLSDYLTSWDLISEMASTVSCGGNLLVNVGPTKEGTIAPIFEERLLDMGRWLNVNGEAIYSTVPWTHQKDEKAFGVWYTSRKEKERTTVYAIVLYFPSNRNITLQSLGGKFDGKSQLEMLGYESKIEWTGTADAVAIEFPPKEEMDMRNLSLAWTFRIDLPESA</sequence>
<dbReference type="PANTHER" id="PTHR10030">
    <property type="entry name" value="ALPHA-L-FUCOSIDASE"/>
    <property type="match status" value="1"/>
</dbReference>
<evidence type="ECO:0000256" key="3">
    <source>
        <dbReference type="ARBA" id="ARBA00012662"/>
    </source>
</evidence>
<proteinExistence type="inferred from homology"/>
<dbReference type="InterPro" id="IPR057739">
    <property type="entry name" value="Glyco_hydro_29_N"/>
</dbReference>
<dbReference type="PIRSF" id="PIRSF001092">
    <property type="entry name" value="Alpha-L-fucosidase"/>
    <property type="match status" value="1"/>
</dbReference>
<feature type="domain" description="Glycoside hydrolase family 29 N-terminal" evidence="11">
    <location>
        <begin position="28"/>
        <end position="366"/>
    </location>
</feature>
<organism evidence="13">
    <name type="scientific">Lutzomyia longipalpis</name>
    <name type="common">Sand fly</name>
    <dbReference type="NCBI Taxonomy" id="7200"/>
    <lineage>
        <taxon>Eukaryota</taxon>
        <taxon>Metazoa</taxon>
        <taxon>Ecdysozoa</taxon>
        <taxon>Arthropoda</taxon>
        <taxon>Hexapoda</taxon>
        <taxon>Insecta</taxon>
        <taxon>Pterygota</taxon>
        <taxon>Neoptera</taxon>
        <taxon>Endopterygota</taxon>
        <taxon>Diptera</taxon>
        <taxon>Nematocera</taxon>
        <taxon>Psychodoidea</taxon>
        <taxon>Psychodidae</taxon>
        <taxon>Lutzomyia</taxon>
        <taxon>Lutzomyia</taxon>
    </lineage>
</organism>
<dbReference type="PANTHER" id="PTHR10030:SF37">
    <property type="entry name" value="ALPHA-L-FUCOSIDASE-RELATED"/>
    <property type="match status" value="1"/>
</dbReference>
<evidence type="ECO:0000259" key="11">
    <source>
        <dbReference type="Pfam" id="PF01120"/>
    </source>
</evidence>
<dbReference type="AlphaFoldDB" id="A0A7G3ACN5"/>
<evidence type="ECO:0000256" key="2">
    <source>
        <dbReference type="ARBA" id="ARBA00007951"/>
    </source>
</evidence>
<dbReference type="SMART" id="SM00812">
    <property type="entry name" value="Alpha_L_fucos"/>
    <property type="match status" value="1"/>
</dbReference>
<dbReference type="GO" id="GO:0006004">
    <property type="term" value="P:fucose metabolic process"/>
    <property type="evidence" value="ECO:0007669"/>
    <property type="project" value="InterPro"/>
</dbReference>
<dbReference type="Gene3D" id="3.20.20.80">
    <property type="entry name" value="Glycosidases"/>
    <property type="match status" value="1"/>
</dbReference>
<dbReference type="InterPro" id="IPR013780">
    <property type="entry name" value="Glyco_hydro_b"/>
</dbReference>
<comment type="similarity">
    <text evidence="2 10">Belongs to the glycosyl hydrolase 29 family.</text>
</comment>
<evidence type="ECO:0000313" key="13">
    <source>
        <dbReference type="EMBL" id="MBC1169334.1"/>
    </source>
</evidence>
<dbReference type="Pfam" id="PF01120">
    <property type="entry name" value="Alpha_L_fucos"/>
    <property type="match status" value="1"/>
</dbReference>
<dbReference type="InterPro" id="IPR000933">
    <property type="entry name" value="Glyco_hydro_29"/>
</dbReference>
<dbReference type="Gene3D" id="2.60.40.1180">
    <property type="entry name" value="Golgi alpha-mannosidase II"/>
    <property type="match status" value="1"/>
</dbReference>
<evidence type="ECO:0000256" key="4">
    <source>
        <dbReference type="ARBA" id="ARBA00022729"/>
    </source>
</evidence>
<dbReference type="VEuPathDB" id="VectorBase:LLONM1_004275"/>
<evidence type="ECO:0000256" key="1">
    <source>
        <dbReference type="ARBA" id="ARBA00004071"/>
    </source>
</evidence>
<keyword evidence="6" id="KW-0325">Glycoprotein</keyword>
<dbReference type="EMBL" id="GITU01000631">
    <property type="protein sequence ID" value="MBC1169334.1"/>
    <property type="molecule type" value="Transcribed_RNA"/>
</dbReference>
<feature type="chain" id="PRO_5029085903" description="Putative alpha-L-fucosidase" evidence="10">
    <location>
        <begin position="19"/>
        <end position="473"/>
    </location>
</feature>
<evidence type="ECO:0000256" key="7">
    <source>
        <dbReference type="ARBA" id="ARBA00023295"/>
    </source>
</evidence>
<keyword evidence="4 10" id="KW-0732">Signal</keyword>
<evidence type="ECO:0000256" key="5">
    <source>
        <dbReference type="ARBA" id="ARBA00022801"/>
    </source>
</evidence>
<feature type="signal peptide" evidence="10">
    <location>
        <begin position="1"/>
        <end position="18"/>
    </location>
</feature>
<dbReference type="GO" id="GO:0016139">
    <property type="term" value="P:glycoside catabolic process"/>
    <property type="evidence" value="ECO:0007669"/>
    <property type="project" value="TreeGrafter"/>
</dbReference>
<dbReference type="GO" id="GO:0004560">
    <property type="term" value="F:alpha-L-fucosidase activity"/>
    <property type="evidence" value="ECO:0007669"/>
    <property type="project" value="UniProtKB-EC"/>
</dbReference>
<dbReference type="SUPFAM" id="SSF51445">
    <property type="entry name" value="(Trans)glycosidases"/>
    <property type="match status" value="1"/>
</dbReference>
<feature type="domain" description="Alpha-L-fucosidase C-terminal" evidence="12">
    <location>
        <begin position="377"/>
        <end position="467"/>
    </location>
</feature>
<evidence type="ECO:0000259" key="12">
    <source>
        <dbReference type="Pfam" id="PF16757"/>
    </source>
</evidence>
<evidence type="ECO:0000256" key="6">
    <source>
        <dbReference type="ARBA" id="ARBA00023180"/>
    </source>
</evidence>
<name>A0A7G3ACN5_LUTLO</name>
<dbReference type="EC" id="3.2.1.51" evidence="3"/>
<dbReference type="InterPro" id="IPR031919">
    <property type="entry name" value="Fucosidase_C"/>
</dbReference>
<comment type="function">
    <text evidence="1">Alpha-L-fucosidase is responsible for hydrolyzing the alpha-1,6-linked fucose joined to the reducing-end N-acetylglucosamine of the carbohydrate moieties of glycoproteins.</text>
</comment>
<keyword evidence="7 10" id="KW-0326">Glycosidase</keyword>
<dbReference type="GO" id="GO:0005764">
    <property type="term" value="C:lysosome"/>
    <property type="evidence" value="ECO:0007669"/>
    <property type="project" value="TreeGrafter"/>
</dbReference>
<evidence type="ECO:0000256" key="8">
    <source>
        <dbReference type="ARBA" id="ARBA00074133"/>
    </source>
</evidence>